<evidence type="ECO:0000256" key="3">
    <source>
        <dbReference type="SAM" id="SignalP"/>
    </source>
</evidence>
<gene>
    <name evidence="4" type="ORF">BDEG_28057</name>
</gene>
<protein>
    <submittedName>
        <fullName evidence="4">Uncharacterized protein</fullName>
    </submittedName>
</protein>
<sequence length="283" mass="31676">MKLAIALSSILLVCSVTTANPVNPSATTSAEPSSSTAAFTTTTDSYSNFLPASSVQAINSVDLSKLSDDDKSLMGKYLETSENHKKMKETQRPAESKIFDQKALIERLDEKHTKLLGKSHNNGGFVYEIRAKRIKSRLDKQKKILLKLEKEYQSLNFKILDYDWELDVIREELTKRLFGDDLDQSSIDSYIAFIKFNPRFIESIYSSLNRTPGQQPGTEQASTSGTQNQSQYRENPSSSTHEAPKSSRPQKKSRSHAKKAYTKIKSGLGSGPNQDNTDREPLI</sequence>
<feature type="chain" id="PRO_5008078094" evidence="3">
    <location>
        <begin position="20"/>
        <end position="283"/>
    </location>
</feature>
<dbReference type="AlphaFoldDB" id="A0A177WXP1"/>
<feature type="coiled-coil region" evidence="1">
    <location>
        <begin position="131"/>
        <end position="158"/>
    </location>
</feature>
<evidence type="ECO:0000256" key="1">
    <source>
        <dbReference type="SAM" id="Coils"/>
    </source>
</evidence>
<feature type="compositionally biased region" description="Polar residues" evidence="2">
    <location>
        <begin position="208"/>
        <end position="241"/>
    </location>
</feature>
<proteinExistence type="predicted"/>
<evidence type="ECO:0000256" key="2">
    <source>
        <dbReference type="SAM" id="MobiDB-lite"/>
    </source>
</evidence>
<keyword evidence="3" id="KW-0732">Signal</keyword>
<evidence type="ECO:0000313" key="4">
    <source>
        <dbReference type="EMBL" id="OAJ44869.1"/>
    </source>
</evidence>
<name>A0A177WXP1_BATDL</name>
<dbReference type="Proteomes" id="UP000077115">
    <property type="component" value="Unassembled WGS sequence"/>
</dbReference>
<keyword evidence="1" id="KW-0175">Coiled coil</keyword>
<reference evidence="4 5" key="2">
    <citation type="submission" date="2016-05" db="EMBL/GenBank/DDBJ databases">
        <title>Lineage-specific infection strategies underlie the spectrum of fungal disease in amphibians.</title>
        <authorList>
            <person name="Cuomo C.A."/>
            <person name="Farrer R.A."/>
            <person name="James T."/>
            <person name="Longcore J."/>
            <person name="Birren B."/>
        </authorList>
    </citation>
    <scope>NUCLEOTIDE SEQUENCE [LARGE SCALE GENOMIC DNA]</scope>
    <source>
        <strain evidence="4 5">JEL423</strain>
    </source>
</reference>
<evidence type="ECO:0000313" key="5">
    <source>
        <dbReference type="Proteomes" id="UP000077115"/>
    </source>
</evidence>
<accession>A0A177WXP1</accession>
<dbReference type="VEuPathDB" id="FungiDB:BDEG_28057"/>
<organism evidence="4 5">
    <name type="scientific">Batrachochytrium dendrobatidis (strain JEL423)</name>
    <dbReference type="NCBI Taxonomy" id="403673"/>
    <lineage>
        <taxon>Eukaryota</taxon>
        <taxon>Fungi</taxon>
        <taxon>Fungi incertae sedis</taxon>
        <taxon>Chytridiomycota</taxon>
        <taxon>Chytridiomycota incertae sedis</taxon>
        <taxon>Chytridiomycetes</taxon>
        <taxon>Rhizophydiales</taxon>
        <taxon>Rhizophydiales incertae sedis</taxon>
        <taxon>Batrachochytrium</taxon>
    </lineage>
</organism>
<feature type="compositionally biased region" description="Basic residues" evidence="2">
    <location>
        <begin position="248"/>
        <end position="262"/>
    </location>
</feature>
<reference evidence="4 5" key="1">
    <citation type="submission" date="2006-10" db="EMBL/GenBank/DDBJ databases">
        <title>The Genome Sequence of Batrachochytrium dendrobatidis JEL423.</title>
        <authorList>
            <consortium name="The Broad Institute Genome Sequencing Platform"/>
            <person name="Birren B."/>
            <person name="Lander E."/>
            <person name="Galagan J."/>
            <person name="Cuomo C."/>
            <person name="Devon K."/>
            <person name="Jaffe D."/>
            <person name="Butler J."/>
            <person name="Alvarez P."/>
            <person name="Gnerre S."/>
            <person name="Grabherr M."/>
            <person name="Kleber M."/>
            <person name="Mauceli E."/>
            <person name="Brockman W."/>
            <person name="Young S."/>
            <person name="LaButti K."/>
            <person name="Sykes S."/>
            <person name="DeCaprio D."/>
            <person name="Crawford M."/>
            <person name="Koehrsen M."/>
            <person name="Engels R."/>
            <person name="Montgomery P."/>
            <person name="Pearson M."/>
            <person name="Howarth C."/>
            <person name="Larson L."/>
            <person name="White J."/>
            <person name="O'Leary S."/>
            <person name="Kodira C."/>
            <person name="Zeng Q."/>
            <person name="Yandava C."/>
            <person name="Alvarado L."/>
            <person name="Longcore J."/>
            <person name="James T."/>
        </authorList>
    </citation>
    <scope>NUCLEOTIDE SEQUENCE [LARGE SCALE GENOMIC DNA]</scope>
    <source>
        <strain evidence="4 5">JEL423</strain>
    </source>
</reference>
<feature type="signal peptide" evidence="3">
    <location>
        <begin position="1"/>
        <end position="19"/>
    </location>
</feature>
<dbReference type="EMBL" id="DS022313">
    <property type="protein sequence ID" value="OAJ44869.1"/>
    <property type="molecule type" value="Genomic_DNA"/>
</dbReference>
<feature type="region of interest" description="Disordered" evidence="2">
    <location>
        <begin position="208"/>
        <end position="283"/>
    </location>
</feature>